<evidence type="ECO:0000259" key="17">
    <source>
        <dbReference type="Pfam" id="PF02234"/>
    </source>
</evidence>
<dbReference type="InterPro" id="IPR003175">
    <property type="entry name" value="CDI_dom"/>
</dbReference>
<keyword evidence="10" id="KW-0649">Protein kinase inhibitor</keyword>
<keyword evidence="12" id="KW-0131">Cell cycle</keyword>
<evidence type="ECO:0000256" key="16">
    <source>
        <dbReference type="SAM" id="MobiDB-lite"/>
    </source>
</evidence>
<evidence type="ECO:0000313" key="18">
    <source>
        <dbReference type="EMBL" id="MBN3278772.1"/>
    </source>
</evidence>
<feature type="non-terminal residue" evidence="18">
    <location>
        <position position="1"/>
    </location>
</feature>
<evidence type="ECO:0000256" key="7">
    <source>
        <dbReference type="ARBA" id="ARBA00022553"/>
    </source>
</evidence>
<keyword evidence="8" id="KW-0967">Endosome</keyword>
<feature type="compositionally biased region" description="Polar residues" evidence="16">
    <location>
        <begin position="156"/>
        <end position="172"/>
    </location>
</feature>
<dbReference type="InterPro" id="IPR044898">
    <property type="entry name" value="CDI_dom_sf"/>
</dbReference>
<comment type="function">
    <text evidence="15">Important regulator of cell cycle progression. Inhibits the kinase activity of CDK2 bound to cyclin A, but has little inhibitory activity on CDK2 bound to SPDYA. Involved in G1 arrest. Potent inhibitor of cyclin E- and cyclin A-CDK2 complexes. Forms a complex with cyclin type D-CDK4 complexes and is involved in the assembly, stability, and modulation of CCND1-CDK4 complex activation. Acts either as an inhibitor or an activator of cyclin type D-CDK4 complexes depending on its phosphorylation state and/or stoichometry.</text>
</comment>
<dbReference type="Gene3D" id="4.10.365.10">
    <property type="entry name" value="p27"/>
    <property type="match status" value="1"/>
</dbReference>
<evidence type="ECO:0000256" key="9">
    <source>
        <dbReference type="ARBA" id="ARBA00022843"/>
    </source>
</evidence>
<keyword evidence="7" id="KW-0597">Phosphoprotein</keyword>
<dbReference type="Pfam" id="PF02234">
    <property type="entry name" value="CDI"/>
    <property type="match status" value="1"/>
</dbReference>
<comment type="subcellular location">
    <subcellularLocation>
        <location evidence="3">Cytoplasm</location>
    </subcellularLocation>
    <subcellularLocation>
        <location evidence="2">Endosome</location>
    </subcellularLocation>
    <subcellularLocation>
        <location evidence="1">Nucleus</location>
    </subcellularLocation>
</comment>
<comment type="caution">
    <text evidence="18">The sequence shown here is derived from an EMBL/GenBank/DDBJ whole genome shotgun (WGS) entry which is preliminary data.</text>
</comment>
<reference evidence="18" key="1">
    <citation type="journal article" date="2021" name="Cell">
        <title>Tracing the genetic footprints of vertebrate landing in non-teleost ray-finned fishes.</title>
        <authorList>
            <person name="Bi X."/>
            <person name="Wang K."/>
            <person name="Yang L."/>
            <person name="Pan H."/>
            <person name="Jiang H."/>
            <person name="Wei Q."/>
            <person name="Fang M."/>
            <person name="Yu H."/>
            <person name="Zhu C."/>
            <person name="Cai Y."/>
            <person name="He Y."/>
            <person name="Gan X."/>
            <person name="Zeng H."/>
            <person name="Yu D."/>
            <person name="Zhu Y."/>
            <person name="Jiang H."/>
            <person name="Qiu Q."/>
            <person name="Yang H."/>
            <person name="Zhang Y.E."/>
            <person name="Wang W."/>
            <person name="Zhu M."/>
            <person name="He S."/>
            <person name="Zhang G."/>
        </authorList>
    </citation>
    <scope>NUCLEOTIDE SEQUENCE</scope>
    <source>
        <strain evidence="18">Pddl_001</strain>
    </source>
</reference>
<feature type="domain" description="Cyclin-dependent kinase inhibitor" evidence="17">
    <location>
        <begin position="32"/>
        <end position="80"/>
    </location>
</feature>
<organism evidence="18 19">
    <name type="scientific">Polyodon spathula</name>
    <name type="common">North American paddlefish</name>
    <name type="synonym">Squalus spathula</name>
    <dbReference type="NCBI Taxonomy" id="7913"/>
    <lineage>
        <taxon>Eukaryota</taxon>
        <taxon>Metazoa</taxon>
        <taxon>Chordata</taxon>
        <taxon>Craniata</taxon>
        <taxon>Vertebrata</taxon>
        <taxon>Euteleostomi</taxon>
        <taxon>Actinopterygii</taxon>
        <taxon>Chondrostei</taxon>
        <taxon>Acipenseriformes</taxon>
        <taxon>Polyodontidae</taxon>
        <taxon>Polyodon</taxon>
    </lineage>
</organism>
<keyword evidence="9" id="KW-0832">Ubl conjugation</keyword>
<accession>A0ABS2XWM7</accession>
<evidence type="ECO:0000256" key="2">
    <source>
        <dbReference type="ARBA" id="ARBA00004177"/>
    </source>
</evidence>
<evidence type="ECO:0000256" key="10">
    <source>
        <dbReference type="ARBA" id="ARBA00023013"/>
    </source>
</evidence>
<proteinExistence type="inferred from homology"/>
<evidence type="ECO:0000256" key="4">
    <source>
        <dbReference type="ARBA" id="ARBA00006726"/>
    </source>
</evidence>
<feature type="compositionally biased region" description="Basic and acidic residues" evidence="16">
    <location>
        <begin position="187"/>
        <end position="203"/>
    </location>
</feature>
<evidence type="ECO:0000256" key="14">
    <source>
        <dbReference type="ARBA" id="ARBA00031925"/>
    </source>
</evidence>
<keyword evidence="11" id="KW-0539">Nucleus</keyword>
<dbReference type="EMBL" id="JAAWVQ010082359">
    <property type="protein sequence ID" value="MBN3278772.1"/>
    <property type="molecule type" value="Genomic_DNA"/>
</dbReference>
<gene>
    <name evidence="18" type="primary">Cdkn1b_0</name>
    <name evidence="18" type="ORF">GTO93_0019884</name>
</gene>
<protein>
    <recommendedName>
        <fullName evidence="5">Cyclin-dependent kinase inhibitor 1B</fullName>
    </recommendedName>
    <alternativeName>
        <fullName evidence="14">Cyclin-dependent kinase inhibitor p27</fullName>
    </alternativeName>
    <alternativeName>
        <fullName evidence="13">p27Kip1</fullName>
    </alternativeName>
</protein>
<evidence type="ECO:0000256" key="8">
    <source>
        <dbReference type="ARBA" id="ARBA00022753"/>
    </source>
</evidence>
<evidence type="ECO:0000256" key="12">
    <source>
        <dbReference type="ARBA" id="ARBA00023306"/>
    </source>
</evidence>
<keyword evidence="6" id="KW-0963">Cytoplasm</keyword>
<feature type="compositionally biased region" description="Basic and acidic residues" evidence="16">
    <location>
        <begin position="16"/>
        <end position="25"/>
    </location>
</feature>
<dbReference type="PANTHER" id="PTHR10265:SF9">
    <property type="entry name" value="CYCLIN-DEPENDENT KINASE INHIBITOR 1B"/>
    <property type="match status" value="1"/>
</dbReference>
<evidence type="ECO:0000256" key="5">
    <source>
        <dbReference type="ARBA" id="ARBA00014547"/>
    </source>
</evidence>
<comment type="similarity">
    <text evidence="4">Belongs to the CDI family.</text>
</comment>
<evidence type="ECO:0000313" key="19">
    <source>
        <dbReference type="Proteomes" id="UP001166093"/>
    </source>
</evidence>
<evidence type="ECO:0000256" key="1">
    <source>
        <dbReference type="ARBA" id="ARBA00004123"/>
    </source>
</evidence>
<evidence type="ECO:0000256" key="13">
    <source>
        <dbReference type="ARBA" id="ARBA00031903"/>
    </source>
</evidence>
<keyword evidence="19" id="KW-1185">Reference proteome</keyword>
<sequence>MSNVRISNGSPTLERMNARQPDHPKPSACRTLFGTVDHEELKRDLKGQLLELEVASCARWNFDFVNHKPMKPGRYEWEIVDDEEVPGFYTRTHSSSKRISSGKNKLDLNGNHNAAVSPCQRNLADRLSDEQKLEKLESQLDCQDYCTGQRKRPAANESTSQSKRANSGTTDEVSGAKVPNVSSAEQTPRKCSQDKIRKQEQHSSHGGGWVTSGNSSSAGGSGSCKQSHIAVEAEAKAAPAVLLLAVEVVQLAGILPLLVKTKGLSPHALEITGLLPLALEMAAMAPLPLALETAVMAPLPLALEMAAAGLFLMKREITGALPYLQPEYQSATLCSYASLHTLMLLLLRPGTSATLELCSCMSCCVRRRAP</sequence>
<feature type="region of interest" description="Disordered" evidence="16">
    <location>
        <begin position="1"/>
        <end position="27"/>
    </location>
</feature>
<feature type="compositionally biased region" description="Polar residues" evidence="16">
    <location>
        <begin position="1"/>
        <end position="11"/>
    </location>
</feature>
<evidence type="ECO:0000256" key="6">
    <source>
        <dbReference type="ARBA" id="ARBA00022490"/>
    </source>
</evidence>
<dbReference type="PANTHER" id="PTHR10265">
    <property type="entry name" value="CYCLIN-DEPENDENT KINASE INHIBITOR 1"/>
    <property type="match status" value="1"/>
</dbReference>
<feature type="region of interest" description="Disordered" evidence="16">
    <location>
        <begin position="92"/>
        <end position="116"/>
    </location>
</feature>
<feature type="compositionally biased region" description="Polar residues" evidence="16">
    <location>
        <begin position="92"/>
        <end position="103"/>
    </location>
</feature>
<evidence type="ECO:0000256" key="11">
    <source>
        <dbReference type="ARBA" id="ARBA00023242"/>
    </source>
</evidence>
<name>A0ABS2XWM7_POLSP</name>
<feature type="region of interest" description="Disordered" evidence="16">
    <location>
        <begin position="149"/>
        <end position="224"/>
    </location>
</feature>
<evidence type="ECO:0000256" key="3">
    <source>
        <dbReference type="ARBA" id="ARBA00004496"/>
    </source>
</evidence>
<feature type="non-terminal residue" evidence="18">
    <location>
        <position position="370"/>
    </location>
</feature>
<evidence type="ECO:0000256" key="15">
    <source>
        <dbReference type="ARBA" id="ARBA00045727"/>
    </source>
</evidence>
<dbReference type="Proteomes" id="UP001166093">
    <property type="component" value="Unassembled WGS sequence"/>
</dbReference>